<dbReference type="STRING" id="1097556.R4XCL3"/>
<dbReference type="SMART" id="SM00173">
    <property type="entry name" value="RAS"/>
    <property type="match status" value="1"/>
</dbReference>
<dbReference type="GO" id="GO:0015031">
    <property type="term" value="P:protein transport"/>
    <property type="evidence" value="ECO:0007669"/>
    <property type="project" value="UniProtKB-KW"/>
</dbReference>
<evidence type="ECO:0000256" key="1">
    <source>
        <dbReference type="ARBA" id="ARBA00006270"/>
    </source>
</evidence>
<evidence type="ECO:0000313" key="10">
    <source>
        <dbReference type="EMBL" id="CCG81035.1"/>
    </source>
</evidence>
<dbReference type="VEuPathDB" id="FungiDB:TAPDE_000716"/>
<keyword evidence="5" id="KW-0813">Transport</keyword>
<evidence type="ECO:0000256" key="6">
    <source>
        <dbReference type="ARBA" id="ARBA00023134"/>
    </source>
</evidence>
<sequence>MPRKVLLKVIILGDSGVGKTSIMNQYVNKKFNNQYKATIGADFLTKEVVVDDRVITMQLWDTAGQERFQSLGVAFYRGADCCVLVYDVNNAKSFDAIDSWRDEFLIQAAPKDPDNFPFVVLGNKIDMEDSKRMISQKRATAFCQSKGNIPYFETSAKEALNVEQAFEVIAKNALAKEGADDYGGDFSDPINLNLSDSRSGGCAC</sequence>
<keyword evidence="3" id="KW-0926">Vacuole</keyword>
<keyword evidence="2" id="KW-0488">Methylation</keyword>
<comment type="subcellular location">
    <subcellularLocation>
        <location evidence="9">Vacuole membrane</location>
    </subcellularLocation>
</comment>
<name>R4XCL3_TAPDE</name>
<dbReference type="GO" id="GO:0005770">
    <property type="term" value="C:late endosome"/>
    <property type="evidence" value="ECO:0007669"/>
    <property type="project" value="TreeGrafter"/>
</dbReference>
<dbReference type="SMART" id="SM00175">
    <property type="entry name" value="RAB"/>
    <property type="match status" value="1"/>
</dbReference>
<dbReference type="AlphaFoldDB" id="R4XCL3"/>
<dbReference type="Pfam" id="PF00071">
    <property type="entry name" value="Ras"/>
    <property type="match status" value="1"/>
</dbReference>
<dbReference type="GO" id="GO:0000329">
    <property type="term" value="C:fungal-type vacuole membrane"/>
    <property type="evidence" value="ECO:0007669"/>
    <property type="project" value="TreeGrafter"/>
</dbReference>
<gene>
    <name evidence="10" type="ORF">TAPDE_000716</name>
</gene>
<keyword evidence="6" id="KW-0342">GTP-binding</keyword>
<reference evidence="10 11" key="1">
    <citation type="journal article" date="2013" name="MBio">
        <title>Genome sequencing of the plant pathogen Taphrina deformans, the causal agent of peach leaf curl.</title>
        <authorList>
            <person name="Cisse O.H."/>
            <person name="Almeida J.M.G.C.F."/>
            <person name="Fonseca A."/>
            <person name="Kumar A.A."/>
            <person name="Salojaervi J."/>
            <person name="Overmyer K."/>
            <person name="Hauser P.M."/>
            <person name="Pagni M."/>
        </authorList>
    </citation>
    <scope>NUCLEOTIDE SEQUENCE [LARGE SCALE GENOMIC DNA]</scope>
    <source>
        <strain evidence="11">PYCC 5710 / ATCC 11124 / CBS 356.35 / IMI 108563 / JCM 9778 / NBRC 8474</strain>
    </source>
</reference>
<evidence type="ECO:0000256" key="7">
    <source>
        <dbReference type="ARBA" id="ARBA00023288"/>
    </source>
</evidence>
<keyword evidence="4" id="KW-0547">Nucleotide-binding</keyword>
<evidence type="ECO:0000256" key="4">
    <source>
        <dbReference type="ARBA" id="ARBA00022741"/>
    </source>
</evidence>
<proteinExistence type="inferred from homology"/>
<accession>R4XCL3</accession>
<dbReference type="PANTHER" id="PTHR47981:SF20">
    <property type="entry name" value="RAS-RELATED PROTEIN RAB-7A"/>
    <property type="match status" value="1"/>
</dbReference>
<dbReference type="FunFam" id="3.40.50.300:FF:000086">
    <property type="entry name" value="Ras-related small GTPase"/>
    <property type="match status" value="1"/>
</dbReference>
<keyword evidence="8" id="KW-0636">Prenylation</keyword>
<evidence type="ECO:0000256" key="9">
    <source>
        <dbReference type="ARBA" id="ARBA00037813"/>
    </source>
</evidence>
<dbReference type="SUPFAM" id="SSF52540">
    <property type="entry name" value="P-loop containing nucleoside triphosphate hydrolases"/>
    <property type="match status" value="1"/>
</dbReference>
<keyword evidence="11" id="KW-1185">Reference proteome</keyword>
<evidence type="ECO:0000313" key="11">
    <source>
        <dbReference type="Proteomes" id="UP000013776"/>
    </source>
</evidence>
<dbReference type="InterPro" id="IPR005225">
    <property type="entry name" value="Small_GTP-bd"/>
</dbReference>
<keyword evidence="5" id="KW-0653">Protein transport</keyword>
<dbReference type="PROSITE" id="PS51420">
    <property type="entry name" value="RHO"/>
    <property type="match status" value="1"/>
</dbReference>
<dbReference type="eggNOG" id="KOG0394">
    <property type="taxonomic scope" value="Eukaryota"/>
</dbReference>
<dbReference type="PRINTS" id="PR00449">
    <property type="entry name" value="RASTRNSFRMNG"/>
</dbReference>
<comment type="caution">
    <text evidence="10">The sequence shown here is derived from an EMBL/GenBank/DDBJ whole genome shotgun (WGS) entry which is preliminary data.</text>
</comment>
<evidence type="ECO:0000256" key="5">
    <source>
        <dbReference type="ARBA" id="ARBA00022927"/>
    </source>
</evidence>
<dbReference type="GO" id="GO:0005525">
    <property type="term" value="F:GTP binding"/>
    <property type="evidence" value="ECO:0007669"/>
    <property type="project" value="UniProtKB-KW"/>
</dbReference>
<protein>
    <submittedName>
        <fullName evidence="10">Probable Ras-related protein Rab7</fullName>
    </submittedName>
</protein>
<dbReference type="GO" id="GO:0032889">
    <property type="term" value="P:regulation of vacuole fusion, non-autophagic"/>
    <property type="evidence" value="ECO:0007669"/>
    <property type="project" value="TreeGrafter"/>
</dbReference>
<dbReference type="InterPro" id="IPR027417">
    <property type="entry name" value="P-loop_NTPase"/>
</dbReference>
<dbReference type="GO" id="GO:0003924">
    <property type="term" value="F:GTPase activity"/>
    <property type="evidence" value="ECO:0007669"/>
    <property type="project" value="InterPro"/>
</dbReference>
<dbReference type="PROSITE" id="PS51419">
    <property type="entry name" value="RAB"/>
    <property type="match status" value="1"/>
</dbReference>
<dbReference type="OrthoDB" id="9989112at2759"/>
<dbReference type="SMART" id="SM00174">
    <property type="entry name" value="RHO"/>
    <property type="match status" value="1"/>
</dbReference>
<dbReference type="EMBL" id="CAHR02000023">
    <property type="protein sequence ID" value="CCG81035.1"/>
    <property type="molecule type" value="Genomic_DNA"/>
</dbReference>
<evidence type="ECO:0000256" key="3">
    <source>
        <dbReference type="ARBA" id="ARBA00022554"/>
    </source>
</evidence>
<dbReference type="NCBIfam" id="TIGR00231">
    <property type="entry name" value="small_GTP"/>
    <property type="match status" value="1"/>
</dbReference>
<keyword evidence="7" id="KW-0449">Lipoprotein</keyword>
<organism evidence="10 11">
    <name type="scientific">Taphrina deformans (strain PYCC 5710 / ATCC 11124 / CBS 356.35 / IMI 108563 / JCM 9778 / NBRC 8474)</name>
    <name type="common">Peach leaf curl fungus</name>
    <name type="synonym">Lalaria deformans</name>
    <dbReference type="NCBI Taxonomy" id="1097556"/>
    <lineage>
        <taxon>Eukaryota</taxon>
        <taxon>Fungi</taxon>
        <taxon>Dikarya</taxon>
        <taxon>Ascomycota</taxon>
        <taxon>Taphrinomycotina</taxon>
        <taxon>Taphrinomycetes</taxon>
        <taxon>Taphrinales</taxon>
        <taxon>Taphrinaceae</taxon>
        <taxon>Taphrina</taxon>
    </lineage>
</organism>
<dbReference type="PANTHER" id="PTHR47981">
    <property type="entry name" value="RAB FAMILY"/>
    <property type="match status" value="1"/>
</dbReference>
<dbReference type="Gene3D" id="3.40.50.300">
    <property type="entry name" value="P-loop containing nucleotide triphosphate hydrolases"/>
    <property type="match status" value="1"/>
</dbReference>
<evidence type="ECO:0000256" key="2">
    <source>
        <dbReference type="ARBA" id="ARBA00022481"/>
    </source>
</evidence>
<dbReference type="SMART" id="SM00176">
    <property type="entry name" value="RAN"/>
    <property type="match status" value="1"/>
</dbReference>
<dbReference type="Proteomes" id="UP000013776">
    <property type="component" value="Unassembled WGS sequence"/>
</dbReference>
<evidence type="ECO:0000256" key="8">
    <source>
        <dbReference type="ARBA" id="ARBA00023289"/>
    </source>
</evidence>
<dbReference type="InterPro" id="IPR001806">
    <property type="entry name" value="Small_GTPase"/>
</dbReference>
<dbReference type="CDD" id="cd01862">
    <property type="entry name" value="Rab7"/>
    <property type="match status" value="1"/>
</dbReference>
<dbReference type="PROSITE" id="PS51421">
    <property type="entry name" value="RAS"/>
    <property type="match status" value="1"/>
</dbReference>
<comment type="similarity">
    <text evidence="1">Belongs to the small GTPase superfamily. Rab family.</text>
</comment>